<dbReference type="InterPro" id="IPR003594">
    <property type="entry name" value="HATPase_dom"/>
</dbReference>
<dbReference type="PROSITE" id="PS50113">
    <property type="entry name" value="PAC"/>
    <property type="match status" value="1"/>
</dbReference>
<evidence type="ECO:0000259" key="10">
    <source>
        <dbReference type="PROSITE" id="PS50113"/>
    </source>
</evidence>
<evidence type="ECO:0000256" key="6">
    <source>
        <dbReference type="ARBA" id="ARBA00022777"/>
    </source>
</evidence>
<evidence type="ECO:0000259" key="9">
    <source>
        <dbReference type="PROSITE" id="PS50109"/>
    </source>
</evidence>
<dbReference type="Gene3D" id="3.30.450.20">
    <property type="entry name" value="PAS domain"/>
    <property type="match status" value="1"/>
</dbReference>
<dbReference type="InterPro" id="IPR003661">
    <property type="entry name" value="HisK_dim/P_dom"/>
</dbReference>
<accession>A0A5K7ZIA6</accession>
<dbReference type="InterPro" id="IPR004358">
    <property type="entry name" value="Sig_transdc_His_kin-like_C"/>
</dbReference>
<evidence type="ECO:0000256" key="8">
    <source>
        <dbReference type="ARBA" id="ARBA00023012"/>
    </source>
</evidence>
<evidence type="ECO:0000313" key="11">
    <source>
        <dbReference type="EMBL" id="BBO81852.1"/>
    </source>
</evidence>
<feature type="domain" description="Histidine kinase" evidence="9">
    <location>
        <begin position="126"/>
        <end position="235"/>
    </location>
</feature>
<keyword evidence="7" id="KW-0067">ATP-binding</keyword>
<keyword evidence="3" id="KW-0597">Phosphoprotein</keyword>
<dbReference type="PROSITE" id="PS50109">
    <property type="entry name" value="HIS_KIN"/>
    <property type="match status" value="1"/>
</dbReference>
<evidence type="ECO:0000256" key="1">
    <source>
        <dbReference type="ARBA" id="ARBA00000085"/>
    </source>
</evidence>
<name>A0A5K7ZIA6_9BACT</name>
<evidence type="ECO:0000256" key="4">
    <source>
        <dbReference type="ARBA" id="ARBA00022679"/>
    </source>
</evidence>
<evidence type="ECO:0000256" key="2">
    <source>
        <dbReference type="ARBA" id="ARBA00012438"/>
    </source>
</evidence>
<dbReference type="Gene3D" id="3.30.565.10">
    <property type="entry name" value="Histidine kinase-like ATPase, C-terminal domain"/>
    <property type="match status" value="1"/>
</dbReference>
<dbReference type="EC" id="2.7.13.3" evidence="2"/>
<organism evidence="11 12">
    <name type="scientific">Desulfosarcina ovata subsp. sediminis</name>
    <dbReference type="NCBI Taxonomy" id="885957"/>
    <lineage>
        <taxon>Bacteria</taxon>
        <taxon>Pseudomonadati</taxon>
        <taxon>Thermodesulfobacteriota</taxon>
        <taxon>Desulfobacteria</taxon>
        <taxon>Desulfobacterales</taxon>
        <taxon>Desulfosarcinaceae</taxon>
        <taxon>Desulfosarcina</taxon>
    </lineage>
</organism>
<sequence length="236" mass="25875">METGVADFHVIEPKVKPDGGHSYIDVSRIPLYDEADRVVGLLVTYEDVTEKVLGKQEKAELEAQLRKAEKMEAIGTLAGGVAHDLNNILSGVVSYPQMLLLDLSEEDPFYKPLQNIRKSGERAAAVVHDLLSLARRAVENMESVDSLSTTHSGYEEIPPGDYAVIDVADSGTGINATDLGRIFEPFYTKKKMGRSGTGLGLAVVWGIVKDHRGFIDIRTQKNHGTTFSLYFPKSLV</sequence>
<dbReference type="CDD" id="cd00082">
    <property type="entry name" value="HisKA"/>
    <property type="match status" value="1"/>
</dbReference>
<dbReference type="PRINTS" id="PR00344">
    <property type="entry name" value="BCTRLSENSOR"/>
</dbReference>
<evidence type="ECO:0000256" key="3">
    <source>
        <dbReference type="ARBA" id="ARBA00022553"/>
    </source>
</evidence>
<dbReference type="Proteomes" id="UP000425960">
    <property type="component" value="Chromosome"/>
</dbReference>
<reference evidence="11 12" key="1">
    <citation type="submission" date="2019-11" db="EMBL/GenBank/DDBJ databases">
        <title>Comparative genomics of hydrocarbon-degrading Desulfosarcina strains.</title>
        <authorList>
            <person name="Watanabe M."/>
            <person name="Kojima H."/>
            <person name="Fukui M."/>
        </authorList>
    </citation>
    <scope>NUCLEOTIDE SEQUENCE [LARGE SCALE GENOMIC DNA]</scope>
    <source>
        <strain evidence="11 12">28bB2T</strain>
    </source>
</reference>
<evidence type="ECO:0000256" key="5">
    <source>
        <dbReference type="ARBA" id="ARBA00022741"/>
    </source>
</evidence>
<dbReference type="InterPro" id="IPR036890">
    <property type="entry name" value="HATPase_C_sf"/>
</dbReference>
<dbReference type="GO" id="GO:0005524">
    <property type="term" value="F:ATP binding"/>
    <property type="evidence" value="ECO:0007669"/>
    <property type="project" value="UniProtKB-KW"/>
</dbReference>
<dbReference type="SUPFAM" id="SSF47384">
    <property type="entry name" value="Homodimeric domain of signal transducing histidine kinase"/>
    <property type="match status" value="1"/>
</dbReference>
<evidence type="ECO:0000313" key="12">
    <source>
        <dbReference type="Proteomes" id="UP000425960"/>
    </source>
</evidence>
<keyword evidence="8" id="KW-0902">Two-component regulatory system</keyword>
<dbReference type="SUPFAM" id="SSF55874">
    <property type="entry name" value="ATPase domain of HSP90 chaperone/DNA topoisomerase II/histidine kinase"/>
    <property type="match status" value="1"/>
</dbReference>
<dbReference type="InterPro" id="IPR005467">
    <property type="entry name" value="His_kinase_dom"/>
</dbReference>
<dbReference type="AlphaFoldDB" id="A0A5K7ZIA6"/>
<keyword evidence="4" id="KW-0808">Transferase</keyword>
<keyword evidence="6" id="KW-0418">Kinase</keyword>
<proteinExistence type="predicted"/>
<keyword evidence="5" id="KW-0547">Nucleotide-binding</keyword>
<protein>
    <recommendedName>
        <fullName evidence="2">histidine kinase</fullName>
        <ecNumber evidence="2">2.7.13.3</ecNumber>
    </recommendedName>
</protein>
<dbReference type="PANTHER" id="PTHR43065">
    <property type="entry name" value="SENSOR HISTIDINE KINASE"/>
    <property type="match status" value="1"/>
</dbReference>
<dbReference type="GO" id="GO:0000155">
    <property type="term" value="F:phosphorelay sensor kinase activity"/>
    <property type="evidence" value="ECO:0007669"/>
    <property type="project" value="InterPro"/>
</dbReference>
<feature type="domain" description="PAC" evidence="10">
    <location>
        <begin position="4"/>
        <end position="60"/>
    </location>
</feature>
<dbReference type="KEGG" id="dov:DSCO28_24180"/>
<dbReference type="SMART" id="SM00388">
    <property type="entry name" value="HisKA"/>
    <property type="match status" value="1"/>
</dbReference>
<gene>
    <name evidence="11" type="ORF">DSCO28_24180</name>
</gene>
<dbReference type="Pfam" id="PF02518">
    <property type="entry name" value="HATPase_c"/>
    <property type="match status" value="1"/>
</dbReference>
<dbReference type="SMART" id="SM00387">
    <property type="entry name" value="HATPase_c"/>
    <property type="match status" value="1"/>
</dbReference>
<dbReference type="InterPro" id="IPR000700">
    <property type="entry name" value="PAS-assoc_C"/>
</dbReference>
<dbReference type="InterPro" id="IPR036097">
    <property type="entry name" value="HisK_dim/P_sf"/>
</dbReference>
<evidence type="ECO:0000256" key="7">
    <source>
        <dbReference type="ARBA" id="ARBA00022840"/>
    </source>
</evidence>
<comment type="catalytic activity">
    <reaction evidence="1">
        <text>ATP + protein L-histidine = ADP + protein N-phospho-L-histidine.</text>
        <dbReference type="EC" id="2.7.13.3"/>
    </reaction>
</comment>
<dbReference type="EMBL" id="AP021876">
    <property type="protein sequence ID" value="BBO81852.1"/>
    <property type="molecule type" value="Genomic_DNA"/>
</dbReference>
<dbReference type="PANTHER" id="PTHR43065:SF46">
    <property type="entry name" value="C4-DICARBOXYLATE TRANSPORT SENSOR PROTEIN DCTB"/>
    <property type="match status" value="1"/>
</dbReference>